<gene>
    <name evidence="2" type="ORF">LMG28688_04614</name>
</gene>
<evidence type="ECO:0000313" key="3">
    <source>
        <dbReference type="Proteomes" id="UP000494119"/>
    </source>
</evidence>
<evidence type="ECO:0000259" key="1">
    <source>
        <dbReference type="Pfam" id="PF07883"/>
    </source>
</evidence>
<dbReference type="Proteomes" id="UP000494119">
    <property type="component" value="Unassembled WGS sequence"/>
</dbReference>
<feature type="domain" description="Cupin type-2" evidence="1">
    <location>
        <begin position="170"/>
        <end position="220"/>
    </location>
</feature>
<dbReference type="AlphaFoldDB" id="A0A6J5GFD5"/>
<name>A0A6J5GFD5_9BURK</name>
<proteinExistence type="predicted"/>
<dbReference type="InterPro" id="IPR013096">
    <property type="entry name" value="Cupin_2"/>
</dbReference>
<reference evidence="2 3" key="1">
    <citation type="submission" date="2020-04" db="EMBL/GenBank/DDBJ databases">
        <authorList>
            <person name="De Canck E."/>
        </authorList>
    </citation>
    <scope>NUCLEOTIDE SEQUENCE [LARGE SCALE GENOMIC DNA]</scope>
    <source>
        <strain evidence="2 3">LMG 28688</strain>
    </source>
</reference>
<accession>A0A6J5GFD5</accession>
<dbReference type="Pfam" id="PF07883">
    <property type="entry name" value="Cupin_2"/>
    <property type="match status" value="2"/>
</dbReference>
<dbReference type="EMBL" id="CADIKL010000026">
    <property type="protein sequence ID" value="CAB3797795.1"/>
    <property type="molecule type" value="Genomic_DNA"/>
</dbReference>
<feature type="domain" description="Cupin type-2" evidence="1">
    <location>
        <begin position="298"/>
        <end position="358"/>
    </location>
</feature>
<protein>
    <recommendedName>
        <fullName evidence="1">Cupin type-2 domain-containing protein</fullName>
    </recommendedName>
</protein>
<evidence type="ECO:0000313" key="2">
    <source>
        <dbReference type="EMBL" id="CAB3797795.1"/>
    </source>
</evidence>
<dbReference type="SUPFAM" id="SSF51182">
    <property type="entry name" value="RmlC-like cupins"/>
    <property type="match status" value="1"/>
</dbReference>
<dbReference type="RefSeq" id="WP_246282370.1">
    <property type="nucleotide sequence ID" value="NZ_CADIKL010000026.1"/>
</dbReference>
<sequence length="374" mass="40777">MNKTDDLSSPQQPISGIRTCQVLMACEELNPTLEFLKSTLGLRIDAIFPADNPSTAMLSGHGLSIRLGVGLANGVKELRVLCDDPDQLASGTRELLAPNGVRIRLEASDPPMRQPETVQAFALSNLDEEAHWNVGRAGLRYRDLLPARHGGAFIASHIRILDGGPVPDYTHFHKVRFQTIFCRKGWVRVVYEGQGEPFEMHAGDCVLQPPTIRHRVLASSAGAEVVELSSPAEHITVVDHEMVLPTPATHPVRDFNGQRFVRHVAASAKWAPWRIAGFEAADTGIGAATEGVAGVRVVRPAGEASHRAQTHNTELCFFYVLSGGLDIVVEGDRYTLASDASVTIPGNARYAFEHYSDDLQLLEITLPDQFLIGN</sequence>
<dbReference type="InterPro" id="IPR011051">
    <property type="entry name" value="RmlC_Cupin_sf"/>
</dbReference>
<dbReference type="InterPro" id="IPR014710">
    <property type="entry name" value="RmlC-like_jellyroll"/>
</dbReference>
<keyword evidence="3" id="KW-1185">Reference proteome</keyword>
<organism evidence="2 3">
    <name type="scientific">Paraburkholderia caffeinitolerans</name>
    <dbReference type="NCBI Taxonomy" id="1723730"/>
    <lineage>
        <taxon>Bacteria</taxon>
        <taxon>Pseudomonadati</taxon>
        <taxon>Pseudomonadota</taxon>
        <taxon>Betaproteobacteria</taxon>
        <taxon>Burkholderiales</taxon>
        <taxon>Burkholderiaceae</taxon>
        <taxon>Paraburkholderia</taxon>
    </lineage>
</organism>
<dbReference type="Gene3D" id="2.60.120.10">
    <property type="entry name" value="Jelly Rolls"/>
    <property type="match status" value="2"/>
</dbReference>